<dbReference type="Pfam" id="PF01915">
    <property type="entry name" value="Glyco_hydro_3_C"/>
    <property type="match status" value="1"/>
</dbReference>
<evidence type="ECO:0000313" key="6">
    <source>
        <dbReference type="Proteomes" id="UP000516117"/>
    </source>
</evidence>
<dbReference type="SMART" id="SM01217">
    <property type="entry name" value="Fn3_like"/>
    <property type="match status" value="1"/>
</dbReference>
<dbReference type="Proteomes" id="UP000516117">
    <property type="component" value="Chromosome"/>
</dbReference>
<dbReference type="Pfam" id="PF14310">
    <property type="entry name" value="Fn3-like"/>
    <property type="match status" value="1"/>
</dbReference>
<organism evidence="5 6">
    <name type="scientific">Tessaracoccus defluvii</name>
    <dbReference type="NCBI Taxonomy" id="1285901"/>
    <lineage>
        <taxon>Bacteria</taxon>
        <taxon>Bacillati</taxon>
        <taxon>Actinomycetota</taxon>
        <taxon>Actinomycetes</taxon>
        <taxon>Propionibacteriales</taxon>
        <taxon>Propionibacteriaceae</taxon>
        <taxon>Tessaracoccus</taxon>
    </lineage>
</organism>
<evidence type="ECO:0000256" key="3">
    <source>
        <dbReference type="ARBA" id="ARBA00022801"/>
    </source>
</evidence>
<dbReference type="InterPro" id="IPR026891">
    <property type="entry name" value="Fn3-like"/>
</dbReference>
<evidence type="ECO:0000256" key="2">
    <source>
        <dbReference type="ARBA" id="ARBA00022729"/>
    </source>
</evidence>
<dbReference type="InterPro" id="IPR044993">
    <property type="entry name" value="BXL"/>
</dbReference>
<evidence type="ECO:0000313" key="5">
    <source>
        <dbReference type="EMBL" id="QNP55979.1"/>
    </source>
</evidence>
<keyword evidence="2" id="KW-0732">Signal</keyword>
<dbReference type="GO" id="GO:0009044">
    <property type="term" value="F:xylan 1,4-beta-xylosidase activity"/>
    <property type="evidence" value="ECO:0007669"/>
    <property type="project" value="InterPro"/>
</dbReference>
<dbReference type="InterPro" id="IPR036962">
    <property type="entry name" value="Glyco_hydro_3_N_sf"/>
</dbReference>
<dbReference type="GO" id="GO:0031222">
    <property type="term" value="P:arabinan catabolic process"/>
    <property type="evidence" value="ECO:0007669"/>
    <property type="project" value="TreeGrafter"/>
</dbReference>
<dbReference type="KEGG" id="tdf:H9L22_00045"/>
<keyword evidence="6" id="KW-1185">Reference proteome</keyword>
<dbReference type="Gene3D" id="2.60.40.10">
    <property type="entry name" value="Immunoglobulins"/>
    <property type="match status" value="1"/>
</dbReference>
<name>A0A7H0H613_9ACTN</name>
<dbReference type="Gene3D" id="2.60.120.380">
    <property type="match status" value="1"/>
</dbReference>
<accession>A0A7H0H613</accession>
<dbReference type="GO" id="GO:0046556">
    <property type="term" value="F:alpha-L-arabinofuranosidase activity"/>
    <property type="evidence" value="ECO:0007669"/>
    <property type="project" value="TreeGrafter"/>
</dbReference>
<dbReference type="SUPFAM" id="SSF52279">
    <property type="entry name" value="Beta-D-glucan exohydrolase, C-terminal domain"/>
    <property type="match status" value="1"/>
</dbReference>
<feature type="domain" description="Fibronectin type III-like" evidence="4">
    <location>
        <begin position="712"/>
        <end position="779"/>
    </location>
</feature>
<dbReference type="SUPFAM" id="SSF51445">
    <property type="entry name" value="(Trans)glycosidases"/>
    <property type="match status" value="1"/>
</dbReference>
<protein>
    <submittedName>
        <fullName evidence="5">Glycoside hydrolase family 3 C-terminal domain-containing protein</fullName>
    </submittedName>
</protein>
<dbReference type="SUPFAM" id="SSF50405">
    <property type="entry name" value="Actin-crosslinking proteins"/>
    <property type="match status" value="1"/>
</dbReference>
<dbReference type="PANTHER" id="PTHR42721">
    <property type="entry name" value="SUGAR HYDROLASE-RELATED"/>
    <property type="match status" value="1"/>
</dbReference>
<dbReference type="InterPro" id="IPR008999">
    <property type="entry name" value="Actin-crosslinking"/>
</dbReference>
<dbReference type="InterPro" id="IPR002772">
    <property type="entry name" value="Glyco_hydro_3_C"/>
</dbReference>
<dbReference type="InterPro" id="IPR017853">
    <property type="entry name" value="GH"/>
</dbReference>
<dbReference type="AlphaFoldDB" id="A0A7H0H613"/>
<keyword evidence="3 5" id="KW-0378">Hydrolase</keyword>
<dbReference type="PANTHER" id="PTHR42721:SF3">
    <property type="entry name" value="BETA-D-XYLOSIDASE 5-RELATED"/>
    <property type="match status" value="1"/>
</dbReference>
<dbReference type="CDD" id="cd23343">
    <property type="entry name" value="beta-trefoil_FSCN_BglX-like"/>
    <property type="match status" value="1"/>
</dbReference>
<dbReference type="Gene3D" id="3.40.50.1700">
    <property type="entry name" value="Glycoside hydrolase family 3 C-terminal domain"/>
    <property type="match status" value="1"/>
</dbReference>
<dbReference type="InterPro" id="IPR036881">
    <property type="entry name" value="Glyco_hydro_3_C_sf"/>
</dbReference>
<sequence>MTPSLNRDHLVALVDAHLAGLDDATVVALLHQVQPALPELGLREFHTGAEALHGVAWRGTATVFPQPPGMAAAWDADLLREIGAATASEQRAKHAADPVENSLNVWAPVVNAQRHPLWGRNEEGYSEDPHVTAECAIAYASGLRGDHPVFWKTVPTLKHLLAYNNELDRCTSSSNLPPRVLHEYDLPAFTEPVAAGVIGGVMAAYNLVNGRPAHTSQELYGALREHAPDLVAVSDAYAPTNLTEAERAFATPAESHAAAILAGLDSFTDRDADSSHTIGAITAALEQGLLSMADVRMAARRLLLMRALTGELTPGADPYRDIPADAIDTPGHRELARRSVSAQVVILDNDGVLPLPTRGQLGVFGPQADVVRHDWYSGTPPYMSTIADAAAETHEVLRHDGADRVILRSPHTGLPLTRAADGVLVADELRPDADNVLAFTDWGAGAWTILHDASGFLVRGSDNGMVHVDSTRPGGWVAHEVFGRHVHADGTWSLQHLGSRRWLRTESWGGLVSATADTLEGADRFAVEVVSGGVDEVARLAAGCDTVLVAVGNDPHINGRETADRPYLHLPPAQQELWAAARGAQPAAVLTIVSSYPYSLEGVADGAGAIVWTSHGGQELGHGLLDVLDGRVEPTGRVAQTWWADEAHIGDIFDYDIIGSAMTWWYSPHRPLYPLGHGLTYGEVRYDAVEVMAGAAAAAVTVTNVGGRVAHELVQVYAVNEDPRIGRRLLGHARVTVEPGARERVEVPLRPDRLLIWEPVAAAFAPAATPWRVVAAPSAGLDGPSVALEAPLGEERVHQLPLQAWHAPLWRDVVGVPTGLLAGTAYRARRGDGELTWPHVEPLPGELRLLVRADKGAGGEIVVSAGGRSVTVSPEPAREGEWHEVAVASPAPGATALTVRLHGTTAVAEVRTG</sequence>
<dbReference type="GO" id="GO:0045493">
    <property type="term" value="P:xylan catabolic process"/>
    <property type="evidence" value="ECO:0007669"/>
    <property type="project" value="InterPro"/>
</dbReference>
<comment type="similarity">
    <text evidence="1">Belongs to the glycosyl hydrolase 3 family.</text>
</comment>
<dbReference type="InterPro" id="IPR001764">
    <property type="entry name" value="Glyco_hydro_3_N"/>
</dbReference>
<evidence type="ECO:0000259" key="4">
    <source>
        <dbReference type="SMART" id="SM01217"/>
    </source>
</evidence>
<dbReference type="Gene3D" id="3.20.20.300">
    <property type="entry name" value="Glycoside hydrolase, family 3, N-terminal domain"/>
    <property type="match status" value="1"/>
</dbReference>
<proteinExistence type="inferred from homology"/>
<dbReference type="Pfam" id="PF00933">
    <property type="entry name" value="Glyco_hydro_3"/>
    <property type="match status" value="1"/>
</dbReference>
<dbReference type="RefSeq" id="WP_187721099.1">
    <property type="nucleotide sequence ID" value="NZ_BAABBL010000026.1"/>
</dbReference>
<gene>
    <name evidence="5" type="ORF">H9L22_00045</name>
</gene>
<dbReference type="InterPro" id="IPR013783">
    <property type="entry name" value="Ig-like_fold"/>
</dbReference>
<dbReference type="EMBL" id="CP060789">
    <property type="protein sequence ID" value="QNP55979.1"/>
    <property type="molecule type" value="Genomic_DNA"/>
</dbReference>
<reference evidence="5 6" key="1">
    <citation type="submission" date="2020-08" db="EMBL/GenBank/DDBJ databases">
        <title>Genome sequence of Tessaracoccus defluvii JCM 17540T.</title>
        <authorList>
            <person name="Hyun D.-W."/>
            <person name="Bae J.-W."/>
        </authorList>
    </citation>
    <scope>NUCLEOTIDE SEQUENCE [LARGE SCALE GENOMIC DNA]</scope>
    <source>
        <strain evidence="5 6">JCM 17540</strain>
    </source>
</reference>
<evidence type="ECO:0000256" key="1">
    <source>
        <dbReference type="ARBA" id="ARBA00005336"/>
    </source>
</evidence>